<dbReference type="GO" id="GO:0005783">
    <property type="term" value="C:endoplasmic reticulum"/>
    <property type="evidence" value="ECO:0007669"/>
    <property type="project" value="TreeGrafter"/>
</dbReference>
<dbReference type="Proteomes" id="UP000189580">
    <property type="component" value="Chromosome d"/>
</dbReference>
<name>A0A161HLF7_9ASCO</name>
<dbReference type="RefSeq" id="XP_018736644.1">
    <property type="nucleotide sequence ID" value="XM_018882248.1"/>
</dbReference>
<dbReference type="GeneID" id="30037334"/>
<gene>
    <name evidence="3" type="primary">GPI1</name>
    <name evidence="3" type="ORF">AWJ20_5126</name>
</gene>
<feature type="compositionally biased region" description="Low complexity" evidence="1">
    <location>
        <begin position="319"/>
        <end position="338"/>
    </location>
</feature>
<feature type="transmembrane region" description="Helical" evidence="2">
    <location>
        <begin position="560"/>
        <end position="585"/>
    </location>
</feature>
<reference evidence="3 4" key="1">
    <citation type="submission" date="2016-02" db="EMBL/GenBank/DDBJ databases">
        <title>Complete genome sequence and transcriptome regulation of the pentose utilising yeast Sugiyamaella lignohabitans.</title>
        <authorList>
            <person name="Bellasio M."/>
            <person name="Peymann A."/>
            <person name="Valli M."/>
            <person name="Sipitzky M."/>
            <person name="Graf A."/>
            <person name="Sauer M."/>
            <person name="Marx H."/>
            <person name="Mattanovich D."/>
        </authorList>
    </citation>
    <scope>NUCLEOTIDE SEQUENCE [LARGE SCALE GENOMIC DNA]</scope>
    <source>
        <strain evidence="3 4">CBS 10342</strain>
    </source>
</reference>
<feature type="transmembrane region" description="Helical" evidence="2">
    <location>
        <begin position="483"/>
        <end position="503"/>
    </location>
</feature>
<feature type="compositionally biased region" description="Basic and acidic residues" evidence="1">
    <location>
        <begin position="308"/>
        <end position="317"/>
    </location>
</feature>
<dbReference type="OrthoDB" id="70250at2759"/>
<keyword evidence="2" id="KW-0812">Transmembrane</keyword>
<keyword evidence="4" id="KW-1185">Reference proteome</keyword>
<feature type="transmembrane region" description="Helical" evidence="2">
    <location>
        <begin position="455"/>
        <end position="476"/>
    </location>
</feature>
<dbReference type="PANTHER" id="PTHR21329">
    <property type="entry name" value="PHOSPHATIDYLINOSITOL N-ACETYLGLUCOSAMINYLTRANSFERASE SUBUNIT Q-RELATED"/>
    <property type="match status" value="1"/>
</dbReference>
<dbReference type="AlphaFoldDB" id="A0A161HLF7"/>
<feature type="transmembrane region" description="Helical" evidence="2">
    <location>
        <begin position="591"/>
        <end position="616"/>
    </location>
</feature>
<evidence type="ECO:0000256" key="1">
    <source>
        <dbReference type="SAM" id="MobiDB-lite"/>
    </source>
</evidence>
<evidence type="ECO:0000256" key="2">
    <source>
        <dbReference type="SAM" id="Phobius"/>
    </source>
</evidence>
<organism evidence="3 4">
    <name type="scientific">Sugiyamaella lignohabitans</name>
    <dbReference type="NCBI Taxonomy" id="796027"/>
    <lineage>
        <taxon>Eukaryota</taxon>
        <taxon>Fungi</taxon>
        <taxon>Dikarya</taxon>
        <taxon>Ascomycota</taxon>
        <taxon>Saccharomycotina</taxon>
        <taxon>Dipodascomycetes</taxon>
        <taxon>Dipodascales</taxon>
        <taxon>Trichomonascaceae</taxon>
        <taxon>Sugiyamaella</taxon>
    </lineage>
</organism>
<protein>
    <submittedName>
        <fullName evidence="3">Gpi1p</fullName>
    </submittedName>
</protein>
<dbReference type="EMBL" id="CP014502">
    <property type="protein sequence ID" value="ANB14167.1"/>
    <property type="molecule type" value="Genomic_DNA"/>
</dbReference>
<dbReference type="KEGG" id="slb:AWJ20_5126"/>
<dbReference type="GO" id="GO:0016020">
    <property type="term" value="C:membrane"/>
    <property type="evidence" value="ECO:0007669"/>
    <property type="project" value="InterPro"/>
</dbReference>
<dbReference type="Pfam" id="PF05024">
    <property type="entry name" value="Gpi1"/>
    <property type="match status" value="1"/>
</dbReference>
<evidence type="ECO:0000313" key="4">
    <source>
        <dbReference type="Proteomes" id="UP000189580"/>
    </source>
</evidence>
<feature type="transmembrane region" description="Helical" evidence="2">
    <location>
        <begin position="266"/>
        <end position="291"/>
    </location>
</feature>
<keyword evidence="2" id="KW-1133">Transmembrane helix</keyword>
<dbReference type="InterPro" id="IPR007720">
    <property type="entry name" value="PigQ/GPI1"/>
</dbReference>
<proteinExistence type="predicted"/>
<keyword evidence="2" id="KW-0472">Membrane</keyword>
<dbReference type="PANTHER" id="PTHR21329:SF3">
    <property type="entry name" value="PHOSPHATIDYLINOSITOL N-ACETYLGLUCOSAMINYLTRANSFERASE SUBUNIT Q"/>
    <property type="match status" value="1"/>
</dbReference>
<sequence>MTIRIYWPLNVIQLQKKTEYPPSLIIGWNNSDTDIVVVTTLPFLDPAIVETLLIRDDLLKESNFNCSQIYERCGIRRMSILGTLNVNSDGSSMLNRNRNIVINARLDNEINYPQHELIGRIKVKNINEAKSCSSIQVIVFDPPLAHRMQYLSLYPISLALAERTTLTVVSEEYEANLIESLEKKQILMEKALQHTLREQDSGSEQRIVLKNCISQVNCSHEVGEIMRHNAATLFPKLKSRRRRLSVSESVIESARTVHDGFWNALYLLWCSFIPYLSRILVGAILLGRVIAEGILSIIEWRPGTIPNRRQDNADTVKRTSSSASGSMTSTSTSASTSSPPTPALKDISATAQQIDLRLQQFCYWPIQYLTIRKRSQSWHSNTDFNVEYIRFYNTIWLVINDVILGVALGSVILDNRDYIVDWLCYGIDEILSVQFRDIMLWLMDWPGGLKLNNELAAFFGEMFLWVIQFWATFLNIFRPYFRIVISVIGYAGFGGFTLSISLVSDFISFLTLHVYAFYVASARIYHWQLVVLHSLFHLFRGKKHNVLRNRIDSCNYELDQLLMGTVFFTVLIFLLPTVLVFYLFFAFSRLSIVLLCAGLESVLSFLNHFPLFAILLRIKDSQRIPGGIRFEYQKDDKSCLKLKSVPLGYSHIFQQYNILGQRLRMHYLSLQVITRLLTGQFVPIQRTKLYVLLYSMLPEERVPLNELYKELKTLP</sequence>
<feature type="transmembrane region" description="Helical" evidence="2">
    <location>
        <begin position="394"/>
        <end position="413"/>
    </location>
</feature>
<accession>A0A161HLF7</accession>
<feature type="region of interest" description="Disordered" evidence="1">
    <location>
        <begin position="308"/>
        <end position="343"/>
    </location>
</feature>
<evidence type="ECO:0000313" key="3">
    <source>
        <dbReference type="EMBL" id="ANB14167.1"/>
    </source>
</evidence>
<dbReference type="GO" id="GO:0006506">
    <property type="term" value="P:GPI anchor biosynthetic process"/>
    <property type="evidence" value="ECO:0007669"/>
    <property type="project" value="InterPro"/>
</dbReference>